<dbReference type="Proteomes" id="UP000310016">
    <property type="component" value="Unassembled WGS sequence"/>
</dbReference>
<keyword evidence="4" id="KW-0808">Transferase</keyword>
<dbReference type="Pfam" id="PF08543">
    <property type="entry name" value="Phos_pyr_kin"/>
    <property type="match status" value="1"/>
</dbReference>
<comment type="pathway">
    <text evidence="1">Cofactor biosynthesis; thiamine diphosphate biosynthesis.</text>
</comment>
<evidence type="ECO:0000259" key="3">
    <source>
        <dbReference type="Pfam" id="PF08543"/>
    </source>
</evidence>
<dbReference type="GO" id="GO:0008902">
    <property type="term" value="F:hydroxymethylpyrimidine kinase activity"/>
    <property type="evidence" value="ECO:0007669"/>
    <property type="project" value="UniProtKB-EC"/>
</dbReference>
<dbReference type="SUPFAM" id="SSF53613">
    <property type="entry name" value="Ribokinase-like"/>
    <property type="match status" value="1"/>
</dbReference>
<dbReference type="PANTHER" id="PTHR20858">
    <property type="entry name" value="PHOSPHOMETHYLPYRIMIDINE KINASE"/>
    <property type="match status" value="1"/>
</dbReference>
<gene>
    <name evidence="4" type="ORF">FAZ21_04050</name>
</gene>
<sequence>MRPTPPLVLVFAANDPSAGTGLAADLTTLSSLGCHALPVVTALTVQDTAGLQEVQAIEADWVNEQARFVLEDMQVDAIKVGLAGSIENLAVIAEIVADYPNIPLVLDPVLEHSQRDEYSTDEFAAAIRELLLPNALIVCTNSSKARRLGSDDAEEQDDLPLDAAAARLIDCGCEYVLITGAQEQTSKVSNVLYSRNGRVRSDMWDRLPGRYHGSGATLSAALAGALASGVELNTAVRDAQEYVWQTLVNAFRPGMGQLVPDRMFWARPEDTKAEE</sequence>
<dbReference type="GO" id="GO:0008972">
    <property type="term" value="F:phosphomethylpyrimidine kinase activity"/>
    <property type="evidence" value="ECO:0007669"/>
    <property type="project" value="InterPro"/>
</dbReference>
<dbReference type="InterPro" id="IPR004399">
    <property type="entry name" value="HMP/HMP-P_kinase_dom"/>
</dbReference>
<dbReference type="InterPro" id="IPR029056">
    <property type="entry name" value="Ribokinase-like"/>
</dbReference>
<keyword evidence="5" id="KW-1185">Reference proteome</keyword>
<feature type="domain" description="Pyridoxamine kinase/Phosphomethylpyrimidine kinase" evidence="3">
    <location>
        <begin position="15"/>
        <end position="257"/>
    </location>
</feature>
<organism evidence="4 5">
    <name type="scientific">Chitiniphilus eburneus</name>
    <dbReference type="NCBI Taxonomy" id="2571148"/>
    <lineage>
        <taxon>Bacteria</taxon>
        <taxon>Pseudomonadati</taxon>
        <taxon>Pseudomonadota</taxon>
        <taxon>Betaproteobacteria</taxon>
        <taxon>Neisseriales</taxon>
        <taxon>Chitinibacteraceae</taxon>
        <taxon>Chitiniphilus</taxon>
    </lineage>
</organism>
<dbReference type="CDD" id="cd01169">
    <property type="entry name" value="HMPP_kinase"/>
    <property type="match status" value="1"/>
</dbReference>
<dbReference type="InterPro" id="IPR013749">
    <property type="entry name" value="PM/HMP-P_kinase-1"/>
</dbReference>
<accession>A0A4U0QN16</accession>
<dbReference type="Gene3D" id="3.40.1190.20">
    <property type="match status" value="1"/>
</dbReference>
<evidence type="ECO:0000256" key="1">
    <source>
        <dbReference type="ARBA" id="ARBA00004948"/>
    </source>
</evidence>
<dbReference type="GO" id="GO:0009229">
    <property type="term" value="P:thiamine diphosphate biosynthetic process"/>
    <property type="evidence" value="ECO:0007669"/>
    <property type="project" value="UniProtKB-UniPathway"/>
</dbReference>
<reference evidence="4 5" key="1">
    <citation type="submission" date="2019-04" db="EMBL/GenBank/DDBJ databases">
        <title>Chitiniphilus eburnea sp. nov., a novel chitinolytic bacterium isolated from aquaculture sludge.</title>
        <authorList>
            <person name="Sheng M."/>
        </authorList>
    </citation>
    <scope>NUCLEOTIDE SEQUENCE [LARGE SCALE GENOMIC DNA]</scope>
    <source>
        <strain evidence="4 5">HX-2-15</strain>
    </source>
</reference>
<dbReference type="OrthoDB" id="9810880at2"/>
<name>A0A4U0QN16_9NEIS</name>
<evidence type="ECO:0000256" key="2">
    <source>
        <dbReference type="ARBA" id="ARBA00012135"/>
    </source>
</evidence>
<evidence type="ECO:0000313" key="5">
    <source>
        <dbReference type="Proteomes" id="UP000310016"/>
    </source>
</evidence>
<evidence type="ECO:0000313" key="4">
    <source>
        <dbReference type="EMBL" id="TJZ77514.1"/>
    </source>
</evidence>
<dbReference type="GO" id="GO:0005829">
    <property type="term" value="C:cytosol"/>
    <property type="evidence" value="ECO:0007669"/>
    <property type="project" value="TreeGrafter"/>
</dbReference>
<keyword evidence="4" id="KW-0418">Kinase</keyword>
<dbReference type="EC" id="2.7.1.49" evidence="2"/>
<dbReference type="GO" id="GO:0009228">
    <property type="term" value="P:thiamine biosynthetic process"/>
    <property type="evidence" value="ECO:0007669"/>
    <property type="project" value="InterPro"/>
</dbReference>
<protein>
    <recommendedName>
        <fullName evidence="2">hydroxymethylpyrimidine kinase</fullName>
        <ecNumber evidence="2">2.7.1.49</ecNumber>
    </recommendedName>
</protein>
<proteinExistence type="predicted"/>
<dbReference type="PANTHER" id="PTHR20858:SF17">
    <property type="entry name" value="HYDROXYMETHYLPYRIMIDINE_PHOSPHOMETHYLPYRIMIDINE KINASE THI20-RELATED"/>
    <property type="match status" value="1"/>
</dbReference>
<dbReference type="AlphaFoldDB" id="A0A4U0QN16"/>
<dbReference type="UniPathway" id="UPA00060">
    <property type="reaction ID" value="UER00138"/>
</dbReference>
<comment type="caution">
    <text evidence="4">The sequence shown here is derived from an EMBL/GenBank/DDBJ whole genome shotgun (WGS) entry which is preliminary data.</text>
</comment>
<dbReference type="EMBL" id="SUMF01000002">
    <property type="protein sequence ID" value="TJZ77514.1"/>
    <property type="molecule type" value="Genomic_DNA"/>
</dbReference>